<proteinExistence type="predicted"/>
<dbReference type="HOGENOM" id="CLU_2938126_0_0_9"/>
<dbReference type="RefSeq" id="WP_006598857.1">
    <property type="nucleotide sequence ID" value="NZ_GL622359.1"/>
</dbReference>
<organism evidence="1 2">
    <name type="scientific">Pseudoramibacter alactolyticus ATCC 23263</name>
    <dbReference type="NCBI Taxonomy" id="887929"/>
    <lineage>
        <taxon>Bacteria</taxon>
        <taxon>Bacillati</taxon>
        <taxon>Bacillota</taxon>
        <taxon>Clostridia</taxon>
        <taxon>Eubacteriales</taxon>
        <taxon>Eubacteriaceae</taxon>
        <taxon>Pseudoramibacter</taxon>
    </lineage>
</organism>
<dbReference type="Proteomes" id="UP000004754">
    <property type="component" value="Unassembled WGS sequence"/>
</dbReference>
<evidence type="ECO:0000313" key="1">
    <source>
        <dbReference type="EMBL" id="EFV01514.1"/>
    </source>
</evidence>
<protein>
    <submittedName>
        <fullName evidence="1">Uncharacterized protein</fullName>
    </submittedName>
</protein>
<dbReference type="EMBL" id="AEQN01000017">
    <property type="protein sequence ID" value="EFV01514.1"/>
    <property type="molecule type" value="Genomic_DNA"/>
</dbReference>
<name>E6MHF0_9FIRM</name>
<reference evidence="1 2" key="1">
    <citation type="submission" date="2010-12" db="EMBL/GenBank/DDBJ databases">
        <authorList>
            <person name="Muzny D."/>
            <person name="Qin X."/>
            <person name="Deng J."/>
            <person name="Jiang H."/>
            <person name="Liu Y."/>
            <person name="Qu J."/>
            <person name="Song X.-Z."/>
            <person name="Zhang L."/>
            <person name="Thornton R."/>
            <person name="Coyle M."/>
            <person name="Francisco L."/>
            <person name="Jackson L."/>
            <person name="Javaid M."/>
            <person name="Korchina V."/>
            <person name="Kovar C."/>
            <person name="Mata R."/>
            <person name="Mathew T."/>
            <person name="Ngo R."/>
            <person name="Nguyen L."/>
            <person name="Nguyen N."/>
            <person name="Okwuonu G."/>
            <person name="Ongeri F."/>
            <person name="Pham C."/>
            <person name="Simmons D."/>
            <person name="Wilczek-Boney K."/>
            <person name="Hale W."/>
            <person name="Jakkamsetti A."/>
            <person name="Pham P."/>
            <person name="Ruth R."/>
            <person name="San Lucas F."/>
            <person name="Warren J."/>
            <person name="Zhang J."/>
            <person name="Zhao Z."/>
            <person name="Zhou C."/>
            <person name="Zhu D."/>
            <person name="Lee S."/>
            <person name="Bess C."/>
            <person name="Blankenburg K."/>
            <person name="Forbes L."/>
            <person name="Fu Q."/>
            <person name="Gubbala S."/>
            <person name="Hirani K."/>
            <person name="Jayaseelan J.C."/>
            <person name="Lara F."/>
            <person name="Munidasa M."/>
            <person name="Palculict T."/>
            <person name="Patil S."/>
            <person name="Pu L.-L."/>
            <person name="Saada N."/>
            <person name="Tang L."/>
            <person name="Weissenberger G."/>
            <person name="Zhu Y."/>
            <person name="Hemphill L."/>
            <person name="Shang Y."/>
            <person name="Youmans B."/>
            <person name="Ayvaz T."/>
            <person name="Ross M."/>
            <person name="Santibanez J."/>
            <person name="Aqrawi P."/>
            <person name="Gross S."/>
            <person name="Joshi V."/>
            <person name="Fowler G."/>
            <person name="Nazareth L."/>
            <person name="Reid J."/>
            <person name="Worley K."/>
            <person name="Petrosino J."/>
            <person name="Highlander S."/>
            <person name="Gibbs R."/>
        </authorList>
    </citation>
    <scope>NUCLEOTIDE SEQUENCE [LARGE SCALE GENOMIC DNA]</scope>
    <source>
        <strain evidence="1 2">ATCC 23263</strain>
    </source>
</reference>
<gene>
    <name evidence="1" type="ORF">HMP0721_1435</name>
</gene>
<keyword evidence="2" id="KW-1185">Reference proteome</keyword>
<dbReference type="AlphaFoldDB" id="E6MHF0"/>
<sequence>MKGRKCAAVLNYVRIEKDKRRMKGLIAEQLRIKASGRAQRGGRIFCRAVNAALIKKEGLI</sequence>
<evidence type="ECO:0000313" key="2">
    <source>
        <dbReference type="Proteomes" id="UP000004754"/>
    </source>
</evidence>
<dbReference type="STRING" id="887929.HMP0721_1435"/>
<comment type="caution">
    <text evidence="1">The sequence shown here is derived from an EMBL/GenBank/DDBJ whole genome shotgun (WGS) entry which is preliminary data.</text>
</comment>
<accession>E6MHF0</accession>